<keyword evidence="2" id="KW-1185">Reference proteome</keyword>
<gene>
    <name evidence="1" type="ORF">HUK65_13610</name>
</gene>
<protein>
    <submittedName>
        <fullName evidence="1">Uncharacterized protein</fullName>
    </submittedName>
</protein>
<sequence length="80" mass="8545">MIREAQRHLAQWTLEPIAKLISEEASAKLGGAVQIDVVRPLQAYDAGGKARAFSAMIKALAEAKAAGNDPGPVLHMLDHE</sequence>
<dbReference type="RefSeq" id="WP_179906824.1">
    <property type="nucleotide sequence ID" value="NZ_JACBXS010000030.1"/>
</dbReference>
<evidence type="ECO:0000313" key="2">
    <source>
        <dbReference type="Proteomes" id="UP000529417"/>
    </source>
</evidence>
<evidence type="ECO:0000313" key="1">
    <source>
        <dbReference type="EMBL" id="NYS26027.1"/>
    </source>
</evidence>
<dbReference type="EMBL" id="JACBXS010000030">
    <property type="protein sequence ID" value="NYS26027.1"/>
    <property type="molecule type" value="Genomic_DNA"/>
</dbReference>
<comment type="caution">
    <text evidence="1">The sequence shown here is derived from an EMBL/GenBank/DDBJ whole genome shotgun (WGS) entry which is preliminary data.</text>
</comment>
<name>A0A7Z0I1U0_9RHOB</name>
<accession>A0A7Z0I1U0</accession>
<dbReference type="AlphaFoldDB" id="A0A7Z0I1U0"/>
<proteinExistence type="predicted"/>
<organism evidence="1 2">
    <name type="scientific">Rhabdonatronobacter sediminivivens</name>
    <dbReference type="NCBI Taxonomy" id="2743469"/>
    <lineage>
        <taxon>Bacteria</taxon>
        <taxon>Pseudomonadati</taxon>
        <taxon>Pseudomonadota</taxon>
        <taxon>Alphaproteobacteria</taxon>
        <taxon>Rhodobacterales</taxon>
        <taxon>Paracoccaceae</taxon>
        <taxon>Rhabdonatronobacter</taxon>
    </lineage>
</organism>
<dbReference type="Proteomes" id="UP000529417">
    <property type="component" value="Unassembled WGS sequence"/>
</dbReference>
<reference evidence="1 2" key="1">
    <citation type="journal article" date="2000" name="Arch. Microbiol.">
        <title>Rhodobaca bogoriensis gen. nov. and sp. nov., an alkaliphilic purple nonsulfur bacterium from African Rift Valley soda lakes.</title>
        <authorList>
            <person name="Milford A.D."/>
            <person name="Achenbach L.A."/>
            <person name="Jung D.O."/>
            <person name="Madigan M.T."/>
        </authorList>
    </citation>
    <scope>NUCLEOTIDE SEQUENCE [LARGE SCALE GENOMIC DNA]</scope>
    <source>
        <strain evidence="1 2">2376</strain>
    </source>
</reference>